<evidence type="ECO:0000313" key="5">
    <source>
        <dbReference type="Proteomes" id="UP000289546"/>
    </source>
</evidence>
<dbReference type="AlphaFoldDB" id="A0A4Q0SHE6"/>
<dbReference type="InterPro" id="IPR001789">
    <property type="entry name" value="Sig_transdc_resp-reg_receiver"/>
</dbReference>
<proteinExistence type="predicted"/>
<keyword evidence="1 2" id="KW-0597">Phosphoprotein</keyword>
<dbReference type="InterPro" id="IPR050595">
    <property type="entry name" value="Bact_response_regulator"/>
</dbReference>
<feature type="domain" description="Response regulatory" evidence="3">
    <location>
        <begin position="6"/>
        <end position="118"/>
    </location>
</feature>
<evidence type="ECO:0000259" key="3">
    <source>
        <dbReference type="PROSITE" id="PS50110"/>
    </source>
</evidence>
<protein>
    <submittedName>
        <fullName evidence="4">Chemotaxis protein CheY</fullName>
    </submittedName>
</protein>
<evidence type="ECO:0000256" key="2">
    <source>
        <dbReference type="PROSITE-ProRule" id="PRU00169"/>
    </source>
</evidence>
<dbReference type="EMBL" id="LBJQ01000009">
    <property type="protein sequence ID" value="RXH37115.1"/>
    <property type="molecule type" value="Genomic_DNA"/>
</dbReference>
<dbReference type="GO" id="GO:0000160">
    <property type="term" value="P:phosphorelay signal transduction system"/>
    <property type="evidence" value="ECO:0007669"/>
    <property type="project" value="InterPro"/>
</dbReference>
<accession>A0A4Q0SHE6</accession>
<evidence type="ECO:0000256" key="1">
    <source>
        <dbReference type="ARBA" id="ARBA00022553"/>
    </source>
</evidence>
<dbReference type="RefSeq" id="WP_245471925.1">
    <property type="nucleotide sequence ID" value="NZ_LBJC01000065.1"/>
</dbReference>
<dbReference type="PANTHER" id="PTHR44591:SF24">
    <property type="entry name" value="PROTEIN-GLUTAMATE METHYLESTERASE_PROTEIN-GLUTAMINE GLUTAMINASE 1"/>
    <property type="match status" value="1"/>
</dbReference>
<keyword evidence="5" id="KW-1185">Reference proteome</keyword>
<dbReference type="InterPro" id="IPR011006">
    <property type="entry name" value="CheY-like_superfamily"/>
</dbReference>
<dbReference type="Proteomes" id="UP000289546">
    <property type="component" value="Unassembled WGS sequence"/>
</dbReference>
<dbReference type="Gene3D" id="3.40.50.2300">
    <property type="match status" value="1"/>
</dbReference>
<sequence>MHEAPRILVVEDEYLIAMELEATLRTAGYRVIGPAPDVSAALELLKAERPDAAILDVNLDGQWVTPVAEVLRASFVPFILTSGYVAADLQAEPALRDVVNVGKTWRSEFLLKVLGDALKGE</sequence>
<dbReference type="SUPFAM" id="SSF52172">
    <property type="entry name" value="CheY-like"/>
    <property type="match status" value="1"/>
</dbReference>
<gene>
    <name evidence="4" type="ORF">XH99_02870</name>
</gene>
<dbReference type="PROSITE" id="PS50110">
    <property type="entry name" value="RESPONSE_REGULATORY"/>
    <property type="match status" value="1"/>
</dbReference>
<dbReference type="SMART" id="SM00448">
    <property type="entry name" value="REC"/>
    <property type="match status" value="1"/>
</dbReference>
<organism evidence="4 5">
    <name type="scientific">Bradyrhizobium nanningense</name>
    <dbReference type="NCBI Taxonomy" id="1325118"/>
    <lineage>
        <taxon>Bacteria</taxon>
        <taxon>Pseudomonadati</taxon>
        <taxon>Pseudomonadota</taxon>
        <taxon>Alphaproteobacteria</taxon>
        <taxon>Hyphomicrobiales</taxon>
        <taxon>Nitrobacteraceae</taxon>
        <taxon>Bradyrhizobium</taxon>
    </lineage>
</organism>
<comment type="caution">
    <text evidence="4">The sequence shown here is derived from an EMBL/GenBank/DDBJ whole genome shotgun (WGS) entry which is preliminary data.</text>
</comment>
<name>A0A4Q0SHE6_9BRAD</name>
<feature type="modified residue" description="4-aspartylphosphate" evidence="2">
    <location>
        <position position="56"/>
    </location>
</feature>
<reference evidence="4 5" key="1">
    <citation type="submission" date="2015-04" db="EMBL/GenBank/DDBJ databases">
        <title>Comparative genomics of rhizobia nodulating Arachis hypogaea in China.</title>
        <authorList>
            <person name="Li Y."/>
        </authorList>
    </citation>
    <scope>NUCLEOTIDE SEQUENCE [LARGE SCALE GENOMIC DNA]</scope>
    <source>
        <strain evidence="4 5">CCBAU 51757</strain>
    </source>
</reference>
<dbReference type="Pfam" id="PF00072">
    <property type="entry name" value="Response_reg"/>
    <property type="match status" value="1"/>
</dbReference>
<evidence type="ECO:0000313" key="4">
    <source>
        <dbReference type="EMBL" id="RXH37115.1"/>
    </source>
</evidence>
<dbReference type="PANTHER" id="PTHR44591">
    <property type="entry name" value="STRESS RESPONSE REGULATOR PROTEIN 1"/>
    <property type="match status" value="1"/>
</dbReference>